<keyword evidence="1" id="KW-0812">Transmembrane</keyword>
<keyword evidence="2" id="KW-0150">Chloroplast</keyword>
<sequence length="33" mass="3948">MKFNFFSSILVIKTMRIILIHIFSLNLYKTVCI</sequence>
<evidence type="ECO:0000313" key="2">
    <source>
        <dbReference type="EMBL" id="ARW64310.1"/>
    </source>
</evidence>
<dbReference type="RefSeq" id="YP_009395330.1">
    <property type="nucleotide sequence ID" value="NC_035277.1"/>
</dbReference>
<dbReference type="AlphaFoldDB" id="A0A1Z1ME64"/>
<dbReference type="EMBL" id="MF101432">
    <property type="protein sequence ID" value="ARW64310.1"/>
    <property type="molecule type" value="Genomic_DNA"/>
</dbReference>
<organism evidence="2">
    <name type="scientific">Polysiphonia infestans</name>
    <dbReference type="NCBI Taxonomy" id="2006978"/>
    <lineage>
        <taxon>Eukaryota</taxon>
        <taxon>Rhodophyta</taxon>
        <taxon>Florideophyceae</taxon>
        <taxon>Rhodymeniophycidae</taxon>
        <taxon>Ceramiales</taxon>
        <taxon>Rhodomelaceae</taxon>
        <taxon>Polysiphonioideae</taxon>
        <taxon>Polysiphonia</taxon>
    </lineage>
</organism>
<gene>
    <name evidence="2" type="primary">orf33</name>
</gene>
<proteinExistence type="predicted"/>
<protein>
    <submittedName>
        <fullName evidence="2">Uncharacterized protein</fullName>
    </submittedName>
</protein>
<keyword evidence="2" id="KW-0934">Plastid</keyword>
<evidence type="ECO:0000256" key="1">
    <source>
        <dbReference type="SAM" id="Phobius"/>
    </source>
</evidence>
<name>A0A1Z1ME64_9FLOR</name>
<dbReference type="GeneID" id="33357341"/>
<keyword evidence="1" id="KW-0472">Membrane</keyword>
<reference evidence="2" key="1">
    <citation type="journal article" date="2017" name="J. Phycol.">
        <title>Analysis of chloroplast genomes and a supermatrix inform reclassification of the Rhodomelaceae (Rhodophyta).</title>
        <authorList>
            <person name="Diaz-Tapia P."/>
            <person name="Maggs C.A."/>
            <person name="West J.A."/>
            <person name="Verbruggen H."/>
        </authorList>
    </citation>
    <scope>NUCLEOTIDE SEQUENCE</scope>
    <source>
        <strain evidence="2">PD763</strain>
    </source>
</reference>
<geneLocation type="chloroplast" evidence="2"/>
<keyword evidence="1" id="KW-1133">Transmembrane helix</keyword>
<accession>A0A1Z1ME64</accession>
<feature type="transmembrane region" description="Helical" evidence="1">
    <location>
        <begin position="6"/>
        <end position="28"/>
    </location>
</feature>